<protein>
    <recommendedName>
        <fullName evidence="3">DUF4136 domain-containing protein</fullName>
    </recommendedName>
</protein>
<dbReference type="EMBL" id="CU459003">
    <property type="protein sequence ID" value="CAM76419.1"/>
    <property type="molecule type" value="Genomic_DNA"/>
</dbReference>
<feature type="signal peptide" evidence="1">
    <location>
        <begin position="1"/>
        <end position="19"/>
    </location>
</feature>
<name>A4U0L2_9PROT</name>
<proteinExistence type="predicted"/>
<dbReference type="RefSeq" id="WP_024081298.1">
    <property type="nucleotide sequence ID" value="NZ_CP027527.1"/>
</dbReference>
<reference evidence="2" key="1">
    <citation type="journal article" date="2007" name="J. Bacteriol.">
        <title>Comparative genome analysis of four magnetotactic bacteria reveals a complex set of group-specific genes implicated in magnetosome biomineralization and function.</title>
        <authorList>
            <person name="Richter M."/>
            <person name="Kube M."/>
            <person name="Bazylinski D.A."/>
            <person name="Lombardot T."/>
            <person name="Gloeckner F.O."/>
            <person name="Reinhardt R."/>
            <person name="Schueler D."/>
        </authorList>
    </citation>
    <scope>NUCLEOTIDE SEQUENCE</scope>
    <source>
        <strain evidence="2">MSR-1</strain>
    </source>
</reference>
<evidence type="ECO:0000256" key="1">
    <source>
        <dbReference type="SAM" id="SignalP"/>
    </source>
</evidence>
<keyword evidence="1" id="KW-0732">Signal</keyword>
<organism evidence="2">
    <name type="scientific">Magnetospirillum gryphiswaldense</name>
    <dbReference type="NCBI Taxonomy" id="55518"/>
    <lineage>
        <taxon>Bacteria</taxon>
        <taxon>Pseudomonadati</taxon>
        <taxon>Pseudomonadota</taxon>
        <taxon>Alphaproteobacteria</taxon>
        <taxon>Rhodospirillales</taxon>
        <taxon>Rhodospirillaceae</taxon>
        <taxon>Magnetospirillum</taxon>
    </lineage>
</organism>
<dbReference type="PROSITE" id="PS51257">
    <property type="entry name" value="PROKAR_LIPOPROTEIN"/>
    <property type="match status" value="1"/>
</dbReference>
<sequence>MFKRLVSFGAAAIAALTSACEDGPATIPGGWRSAAVWSTMVHASAQGPLWLDVHGQPFGGDGDFKDKVAAAMTNQLVGRQLAFTARRDQADKPEFRVVLAFNAPANADPRDLCAGQIATAAQAGDKVTAVAAFCDKSGLLSSVQGWVAKVEGVDDPRFRRLLGQLTRDLFGSP</sequence>
<evidence type="ECO:0008006" key="3">
    <source>
        <dbReference type="Google" id="ProtNLM"/>
    </source>
</evidence>
<accession>A4U0L2</accession>
<evidence type="ECO:0000313" key="2">
    <source>
        <dbReference type="EMBL" id="CAM76419.1"/>
    </source>
</evidence>
<gene>
    <name evidence="2" type="ORF">MGR_1311</name>
</gene>
<dbReference type="AlphaFoldDB" id="A4U0L2"/>
<feature type="chain" id="PRO_5002673209" description="DUF4136 domain-containing protein" evidence="1">
    <location>
        <begin position="20"/>
        <end position="173"/>
    </location>
</feature>